<feature type="region of interest" description="Disordered" evidence="12">
    <location>
        <begin position="456"/>
        <end position="480"/>
    </location>
</feature>
<dbReference type="Gene3D" id="3.40.1190.10">
    <property type="entry name" value="Mur-like, catalytic domain"/>
    <property type="match status" value="1"/>
</dbReference>
<evidence type="ECO:0000313" key="17">
    <source>
        <dbReference type="Proteomes" id="UP001165124"/>
    </source>
</evidence>
<evidence type="ECO:0000256" key="2">
    <source>
        <dbReference type="ARBA" id="ARBA00022598"/>
    </source>
</evidence>
<evidence type="ECO:0000259" key="14">
    <source>
        <dbReference type="Pfam" id="PF02875"/>
    </source>
</evidence>
<keyword evidence="3 10" id="KW-0132">Cell division</keyword>
<dbReference type="GO" id="GO:0008360">
    <property type="term" value="P:regulation of cell shape"/>
    <property type="evidence" value="ECO:0007669"/>
    <property type="project" value="UniProtKB-KW"/>
</dbReference>
<dbReference type="PANTHER" id="PTHR43024">
    <property type="entry name" value="UDP-N-ACETYLMURAMOYL-TRIPEPTIDE--D-ALANYL-D-ALANINE LIGASE"/>
    <property type="match status" value="1"/>
</dbReference>
<dbReference type="GO" id="GO:0005524">
    <property type="term" value="F:ATP binding"/>
    <property type="evidence" value="ECO:0007669"/>
    <property type="project" value="UniProtKB-UniRule"/>
</dbReference>
<dbReference type="GO" id="GO:0005737">
    <property type="term" value="C:cytoplasm"/>
    <property type="evidence" value="ECO:0007669"/>
    <property type="project" value="UniProtKB-SubCell"/>
</dbReference>
<evidence type="ECO:0000256" key="9">
    <source>
        <dbReference type="ARBA" id="ARBA00023316"/>
    </source>
</evidence>
<dbReference type="EMBL" id="BSRZ01000002">
    <property type="protein sequence ID" value="GLW63154.1"/>
    <property type="molecule type" value="Genomic_DNA"/>
</dbReference>
<keyword evidence="9 10" id="KW-0961">Cell wall biogenesis/degradation</keyword>
<dbReference type="Gene3D" id="3.90.190.20">
    <property type="entry name" value="Mur ligase, C-terminal domain"/>
    <property type="match status" value="1"/>
</dbReference>
<dbReference type="AlphaFoldDB" id="A0A9W6UTV2"/>
<sequence length="480" mass="48932">MIPLPLAAVAELTGGAVHGDGADAVVRGPVVIDSRAAEPGALFAALRGERADGHDFAAAALAAGAVGVLAERPVGGPAVVVDDVRAALGRLAAGVLARLPDTTVIAVTGSAGKTSTKDLIAQVVEGAGPTVWPPGSYNNEIGLPLTVLRAEERTRHLVLEMGSRGAGHITYLTGIARPRVGVVLNVGTAHVGEFGGRDKIAEAKGELVEALPADGAAVLNADDPLVRAMADRAGARVVTFGRSADADVRAVDERLDDAGRPRFTLVTPEGSAPVELRLHGAHAVLNALAAAAAAREVGMGVADAAAALSRAVPASRWRMEVTERPDGVTVVNDAYNANPESMRAAVDAVAHMARGRRAWAVLGEMAELGASSAAEHAKIGQHVAERGFAGLVVVGRNAAAMAEGAERVGSWTGECVQVDDVGAAVTALRERLRPRDVVLVKGSRVAGLERAAEALLAGEHRGEGGRPHADGSAEPEGDRT</sequence>
<dbReference type="Pfam" id="PF08245">
    <property type="entry name" value="Mur_ligase_M"/>
    <property type="match status" value="1"/>
</dbReference>
<evidence type="ECO:0000256" key="8">
    <source>
        <dbReference type="ARBA" id="ARBA00023306"/>
    </source>
</evidence>
<evidence type="ECO:0000256" key="1">
    <source>
        <dbReference type="ARBA" id="ARBA00022490"/>
    </source>
</evidence>
<dbReference type="Pfam" id="PF01225">
    <property type="entry name" value="Mur_ligase"/>
    <property type="match status" value="1"/>
</dbReference>
<dbReference type="SUPFAM" id="SSF53623">
    <property type="entry name" value="MurD-like peptide ligases, catalytic domain"/>
    <property type="match status" value="1"/>
</dbReference>
<keyword evidence="17" id="KW-1185">Reference proteome</keyword>
<dbReference type="GO" id="GO:0051301">
    <property type="term" value="P:cell division"/>
    <property type="evidence" value="ECO:0007669"/>
    <property type="project" value="UniProtKB-KW"/>
</dbReference>
<keyword evidence="2 10" id="KW-0436">Ligase</keyword>
<dbReference type="Pfam" id="PF02875">
    <property type="entry name" value="Mur_ligase_C"/>
    <property type="match status" value="1"/>
</dbReference>
<feature type="compositionally biased region" description="Basic and acidic residues" evidence="12">
    <location>
        <begin position="458"/>
        <end position="480"/>
    </location>
</feature>
<dbReference type="EC" id="6.3.2.10" evidence="10 11"/>
<dbReference type="InterPro" id="IPR013221">
    <property type="entry name" value="Mur_ligase_cen"/>
</dbReference>
<name>A0A9W6UTV2_9ACTN</name>
<dbReference type="InterPro" id="IPR005863">
    <property type="entry name" value="UDP-N-AcMur_synth"/>
</dbReference>
<dbReference type="PANTHER" id="PTHR43024:SF1">
    <property type="entry name" value="UDP-N-ACETYLMURAMOYL-TRIPEPTIDE--D-ALANYL-D-ALANINE LIGASE"/>
    <property type="match status" value="1"/>
</dbReference>
<keyword evidence="6 10" id="KW-0133">Cell shape</keyword>
<dbReference type="InterPro" id="IPR004101">
    <property type="entry name" value="Mur_ligase_C"/>
</dbReference>
<organism evidence="16 17">
    <name type="scientific">Actinomadura rubrobrunea</name>
    <dbReference type="NCBI Taxonomy" id="115335"/>
    <lineage>
        <taxon>Bacteria</taxon>
        <taxon>Bacillati</taxon>
        <taxon>Actinomycetota</taxon>
        <taxon>Actinomycetes</taxon>
        <taxon>Streptosporangiales</taxon>
        <taxon>Thermomonosporaceae</taxon>
        <taxon>Actinomadura</taxon>
    </lineage>
</organism>
<dbReference type="InterPro" id="IPR035911">
    <property type="entry name" value="MurE/MurF_N"/>
</dbReference>
<dbReference type="GO" id="GO:0009252">
    <property type="term" value="P:peptidoglycan biosynthetic process"/>
    <property type="evidence" value="ECO:0007669"/>
    <property type="project" value="UniProtKB-UniRule"/>
</dbReference>
<evidence type="ECO:0000256" key="12">
    <source>
        <dbReference type="SAM" id="MobiDB-lite"/>
    </source>
</evidence>
<keyword evidence="5 10" id="KW-0067">ATP-binding</keyword>
<protein>
    <recommendedName>
        <fullName evidence="10 11">UDP-N-acetylmuramoyl-tripeptide--D-alanyl-D-alanine ligase</fullName>
        <ecNumber evidence="10 11">6.3.2.10</ecNumber>
    </recommendedName>
    <alternativeName>
        <fullName evidence="10">D-alanyl-D-alanine-adding enzyme</fullName>
    </alternativeName>
</protein>
<evidence type="ECO:0000259" key="13">
    <source>
        <dbReference type="Pfam" id="PF01225"/>
    </source>
</evidence>
<accession>A0A9W6UTV2</accession>
<keyword evidence="1 10" id="KW-0963">Cytoplasm</keyword>
<dbReference type="GO" id="GO:0047480">
    <property type="term" value="F:UDP-N-acetylmuramoyl-tripeptide-D-alanyl-D-alanine ligase activity"/>
    <property type="evidence" value="ECO:0007669"/>
    <property type="project" value="UniProtKB-UniRule"/>
</dbReference>
<dbReference type="GO" id="GO:0071555">
    <property type="term" value="P:cell wall organization"/>
    <property type="evidence" value="ECO:0007669"/>
    <property type="project" value="UniProtKB-KW"/>
</dbReference>
<evidence type="ECO:0000256" key="11">
    <source>
        <dbReference type="RuleBase" id="RU004136"/>
    </source>
</evidence>
<evidence type="ECO:0000256" key="6">
    <source>
        <dbReference type="ARBA" id="ARBA00022960"/>
    </source>
</evidence>
<dbReference type="InterPro" id="IPR051046">
    <property type="entry name" value="MurCDEF_CellWall_CoF430Synth"/>
</dbReference>
<gene>
    <name evidence="10 16" type="primary">murF</name>
    <name evidence="16" type="ORF">Arub01_13980</name>
</gene>
<evidence type="ECO:0000313" key="16">
    <source>
        <dbReference type="EMBL" id="GLW63154.1"/>
    </source>
</evidence>
<evidence type="ECO:0000256" key="4">
    <source>
        <dbReference type="ARBA" id="ARBA00022741"/>
    </source>
</evidence>
<dbReference type="Gene3D" id="3.40.1390.10">
    <property type="entry name" value="MurE/MurF, N-terminal domain"/>
    <property type="match status" value="1"/>
</dbReference>
<evidence type="ECO:0000259" key="15">
    <source>
        <dbReference type="Pfam" id="PF08245"/>
    </source>
</evidence>
<keyword evidence="4 10" id="KW-0547">Nucleotide-binding</keyword>
<dbReference type="InterPro" id="IPR000713">
    <property type="entry name" value="Mur_ligase_N"/>
</dbReference>
<proteinExistence type="inferred from homology"/>
<comment type="function">
    <text evidence="10 11">Involved in cell wall formation. Catalyzes the final step in the synthesis of UDP-N-acetylmuramoyl-pentapeptide, the precursor of murein.</text>
</comment>
<dbReference type="Proteomes" id="UP001165124">
    <property type="component" value="Unassembled WGS sequence"/>
</dbReference>
<dbReference type="SUPFAM" id="SSF53244">
    <property type="entry name" value="MurD-like peptide ligases, peptide-binding domain"/>
    <property type="match status" value="1"/>
</dbReference>
<feature type="binding site" evidence="10">
    <location>
        <begin position="109"/>
        <end position="115"/>
    </location>
    <ligand>
        <name>ATP</name>
        <dbReference type="ChEBI" id="CHEBI:30616"/>
    </ligand>
</feature>
<comment type="catalytic activity">
    <reaction evidence="10 11">
        <text>D-alanyl-D-alanine + UDP-N-acetyl-alpha-D-muramoyl-L-alanyl-gamma-D-glutamyl-meso-2,6-diaminopimelate + ATP = UDP-N-acetyl-alpha-D-muramoyl-L-alanyl-gamma-D-glutamyl-meso-2,6-diaminopimeloyl-D-alanyl-D-alanine + ADP + phosphate + H(+)</text>
        <dbReference type="Rhea" id="RHEA:28374"/>
        <dbReference type="ChEBI" id="CHEBI:15378"/>
        <dbReference type="ChEBI" id="CHEBI:30616"/>
        <dbReference type="ChEBI" id="CHEBI:43474"/>
        <dbReference type="ChEBI" id="CHEBI:57822"/>
        <dbReference type="ChEBI" id="CHEBI:61386"/>
        <dbReference type="ChEBI" id="CHEBI:83905"/>
        <dbReference type="ChEBI" id="CHEBI:456216"/>
        <dbReference type="EC" id="6.3.2.10"/>
    </reaction>
</comment>
<comment type="caution">
    <text evidence="16">The sequence shown here is derived from an EMBL/GenBank/DDBJ whole genome shotgun (WGS) entry which is preliminary data.</text>
</comment>
<dbReference type="HAMAP" id="MF_02019">
    <property type="entry name" value="MurF"/>
    <property type="match status" value="1"/>
</dbReference>
<dbReference type="InterPro" id="IPR036615">
    <property type="entry name" value="Mur_ligase_C_dom_sf"/>
</dbReference>
<evidence type="ECO:0000256" key="7">
    <source>
        <dbReference type="ARBA" id="ARBA00022984"/>
    </source>
</evidence>
<evidence type="ECO:0000256" key="5">
    <source>
        <dbReference type="ARBA" id="ARBA00022840"/>
    </source>
</evidence>
<feature type="domain" description="Mur ligase C-terminal" evidence="14">
    <location>
        <begin position="318"/>
        <end position="444"/>
    </location>
</feature>
<dbReference type="RefSeq" id="WP_067918202.1">
    <property type="nucleotide sequence ID" value="NZ_BSRZ01000002.1"/>
</dbReference>
<dbReference type="NCBIfam" id="TIGR01143">
    <property type="entry name" value="murF"/>
    <property type="match status" value="1"/>
</dbReference>
<feature type="domain" description="Mur ligase N-terminal catalytic" evidence="13">
    <location>
        <begin position="30"/>
        <end position="74"/>
    </location>
</feature>
<keyword evidence="7 10" id="KW-0573">Peptidoglycan synthesis</keyword>
<evidence type="ECO:0000256" key="3">
    <source>
        <dbReference type="ARBA" id="ARBA00022618"/>
    </source>
</evidence>
<comment type="similarity">
    <text evidence="10">Belongs to the MurCDEF family. MurF subfamily.</text>
</comment>
<evidence type="ECO:0000256" key="10">
    <source>
        <dbReference type="HAMAP-Rule" id="MF_02019"/>
    </source>
</evidence>
<keyword evidence="8 10" id="KW-0131">Cell cycle</keyword>
<feature type="domain" description="Mur ligase central" evidence="15">
    <location>
        <begin position="107"/>
        <end position="294"/>
    </location>
</feature>
<comment type="subcellular location">
    <subcellularLocation>
        <location evidence="10 11">Cytoplasm</location>
    </subcellularLocation>
</comment>
<dbReference type="InterPro" id="IPR036565">
    <property type="entry name" value="Mur-like_cat_sf"/>
</dbReference>
<reference evidence="16" key="1">
    <citation type="submission" date="2023-02" db="EMBL/GenBank/DDBJ databases">
        <title>Actinomadura rubrobrunea NBRC 14622.</title>
        <authorList>
            <person name="Ichikawa N."/>
            <person name="Sato H."/>
            <person name="Tonouchi N."/>
        </authorList>
    </citation>
    <scope>NUCLEOTIDE SEQUENCE</scope>
    <source>
        <strain evidence="16">NBRC 14622</strain>
    </source>
</reference>
<comment type="pathway">
    <text evidence="10 11">Cell wall biogenesis; peptidoglycan biosynthesis.</text>
</comment>
<dbReference type="SUPFAM" id="SSF63418">
    <property type="entry name" value="MurE/MurF N-terminal domain"/>
    <property type="match status" value="1"/>
</dbReference>